<evidence type="ECO:0000313" key="2">
    <source>
        <dbReference type="Proteomes" id="UP000000488"/>
    </source>
</evidence>
<dbReference type="Proteomes" id="UP000000488">
    <property type="component" value="Chromosome"/>
</dbReference>
<protein>
    <submittedName>
        <fullName evidence="1">Uncharacterized protein</fullName>
    </submittedName>
</protein>
<dbReference type="AlphaFoldDB" id="F8C8H9"/>
<dbReference type="EMBL" id="CP002830">
    <property type="protein sequence ID" value="AEI62025.1"/>
    <property type="molecule type" value="Genomic_DNA"/>
</dbReference>
<dbReference type="KEGG" id="mfu:LILAB_00465"/>
<name>F8C8H9_MYXFH</name>
<accession>F8C8H9</accession>
<organism evidence="1 2">
    <name type="scientific">Myxococcus fulvus (strain ATCC BAA-855 / HW-1)</name>
    <dbReference type="NCBI Taxonomy" id="483219"/>
    <lineage>
        <taxon>Bacteria</taxon>
        <taxon>Pseudomonadati</taxon>
        <taxon>Myxococcota</taxon>
        <taxon>Myxococcia</taxon>
        <taxon>Myxococcales</taxon>
        <taxon>Cystobacterineae</taxon>
        <taxon>Myxococcaceae</taxon>
        <taxon>Myxococcus</taxon>
    </lineage>
</organism>
<sequence length="75" mass="8786">MTATNTAAKLRHGRVAKFPQEQRGRLIQRRFQRRIDGLLHETTRAFIPGADAEERGCPQRFIHVPQRHRIQRACQ</sequence>
<gene>
    <name evidence="1" type="ordered locus">LILAB_00465</name>
</gene>
<reference evidence="1 2" key="1">
    <citation type="journal article" date="2011" name="J. Bacteriol.">
        <title>Genome sequence of the halotolerant marine bacterium Myxococcus fulvus HW-1.</title>
        <authorList>
            <person name="Li Z.F."/>
            <person name="Li X."/>
            <person name="Liu H."/>
            <person name="Liu X."/>
            <person name="Han K."/>
            <person name="Wu Z.H."/>
            <person name="Hu W."/>
            <person name="Li F.F."/>
            <person name="Li Y.Z."/>
        </authorList>
    </citation>
    <scope>NUCLEOTIDE SEQUENCE [LARGE SCALE GENOMIC DNA]</scope>
    <source>
        <strain evidence="2">ATCC BAA-855 / HW-1</strain>
    </source>
</reference>
<proteinExistence type="predicted"/>
<dbReference type="STRING" id="483219.LILAB_00465"/>
<evidence type="ECO:0000313" key="1">
    <source>
        <dbReference type="EMBL" id="AEI62025.1"/>
    </source>
</evidence>
<dbReference type="HOGENOM" id="CLU_2667266_0_0_7"/>